<name>A0ABR3ZZT0_9LECA</name>
<evidence type="ECO:0000313" key="3">
    <source>
        <dbReference type="Proteomes" id="UP001590950"/>
    </source>
</evidence>
<dbReference type="Pfam" id="PF06985">
    <property type="entry name" value="HET"/>
    <property type="match status" value="1"/>
</dbReference>
<dbReference type="EMBL" id="JBEFKJ010000039">
    <property type="protein sequence ID" value="KAL2037592.1"/>
    <property type="molecule type" value="Genomic_DNA"/>
</dbReference>
<reference evidence="2 3" key="1">
    <citation type="submission" date="2024-09" db="EMBL/GenBank/DDBJ databases">
        <title>Rethinking Asexuality: The Enigmatic Case of Functional Sexual Genes in Lepraria (Stereocaulaceae).</title>
        <authorList>
            <person name="Doellman M."/>
            <person name="Sun Y."/>
            <person name="Barcenas-Pena A."/>
            <person name="Lumbsch H.T."/>
            <person name="Grewe F."/>
        </authorList>
    </citation>
    <scope>NUCLEOTIDE SEQUENCE [LARGE SCALE GENOMIC DNA]</scope>
    <source>
        <strain evidence="2 3">Mercado 3170</strain>
    </source>
</reference>
<evidence type="ECO:0000313" key="2">
    <source>
        <dbReference type="EMBL" id="KAL2037592.1"/>
    </source>
</evidence>
<sequence>MEHMMEWEELDRISDEIPLIPWFGFDHDTTRVYDIVPFEEYPLARGWAPEILHVFHTGEAIVEEPFPALQMIQSWIFFGFLESAFRPLHLRFSTADFVEMLPVGPVLKTHCLRHLYHTYLELGRKVKEGDLDLDEEIDFDGVMVAPSTLASSLMSSMEHFESTCKSFSANSAGSRPMAPMFQTEEFDIIARLAVLVGDTINFMRSCLLSCPTRNMSFIGTNANKVELLSRMMKKGWCPALFDLFTYYSDVFAEYACLFEPTDPMRERHQHCRTGEKCIAVNIDTSRMKTKHVRDGCGCPFVWPPLHDIVQILGQGGIPLVDLTRFTMPTTVEAIEQNTLAAIESSEDLDYVTFSHVWVDGLGSDTERGLPACQVLALRDHAFKTGRTYLVWIDALCIPSEPVHRNIAIEQMSNVYGHSAATIILDAGLQSKNLPEVTSSHSELCLRIATSIWNHRLWTMQECILPRKNYVIFKNGICSMDDVAKNFDVNASLIASRASLSIFHLLYPETRRVPVYLGSLHNWAARRDCSRPSDEALALAPLLNLPVSQLTVLKDEERMAKFWLLVGRIPKNAVFVELKACDRLAKIGFLWAPKSFMSIAAGMMHGPSDALVTEQGLLANYFVYSLGGKGLSREWPFACMNPDAEYHTLAQIEEGTGREEQTFQCDAIACTQDPEEQVQRTTSGIALVAVSEKDAPPLYRYECQVIMAAFPAEWVKRKSIDVYTYESCWMDIIIA</sequence>
<evidence type="ECO:0000259" key="1">
    <source>
        <dbReference type="Pfam" id="PF06985"/>
    </source>
</evidence>
<dbReference type="PANTHER" id="PTHR39596:SF2">
    <property type="entry name" value="HET DOMAIN PROTEIN (AFU_ORTHOLOGUE AFUA_1G17550)-RELATED"/>
    <property type="match status" value="1"/>
</dbReference>
<keyword evidence="3" id="KW-1185">Reference proteome</keyword>
<proteinExistence type="predicted"/>
<dbReference type="InterPro" id="IPR010730">
    <property type="entry name" value="HET"/>
</dbReference>
<protein>
    <recommendedName>
        <fullName evidence="1">Heterokaryon incompatibility domain-containing protein</fullName>
    </recommendedName>
</protein>
<organism evidence="2 3">
    <name type="scientific">Stereocaulon virgatum</name>
    <dbReference type="NCBI Taxonomy" id="373712"/>
    <lineage>
        <taxon>Eukaryota</taxon>
        <taxon>Fungi</taxon>
        <taxon>Dikarya</taxon>
        <taxon>Ascomycota</taxon>
        <taxon>Pezizomycotina</taxon>
        <taxon>Lecanoromycetes</taxon>
        <taxon>OSLEUM clade</taxon>
        <taxon>Lecanoromycetidae</taxon>
        <taxon>Lecanorales</taxon>
        <taxon>Lecanorineae</taxon>
        <taxon>Stereocaulaceae</taxon>
        <taxon>Stereocaulon</taxon>
    </lineage>
</organism>
<comment type="caution">
    <text evidence="2">The sequence shown here is derived from an EMBL/GenBank/DDBJ whole genome shotgun (WGS) entry which is preliminary data.</text>
</comment>
<accession>A0ABR3ZZT0</accession>
<dbReference type="PANTHER" id="PTHR39596">
    <property type="match status" value="1"/>
</dbReference>
<gene>
    <name evidence="2" type="ORF">N7G274_009705</name>
</gene>
<feature type="domain" description="Heterokaryon incompatibility" evidence="1">
    <location>
        <begin position="350"/>
        <end position="436"/>
    </location>
</feature>
<dbReference type="Proteomes" id="UP001590950">
    <property type="component" value="Unassembled WGS sequence"/>
</dbReference>